<comment type="caution">
    <text evidence="7">The sequence shown here is derived from an EMBL/GenBank/DDBJ whole genome shotgun (WGS) entry which is preliminary data.</text>
</comment>
<evidence type="ECO:0000256" key="4">
    <source>
        <dbReference type="ARBA" id="ARBA00023136"/>
    </source>
</evidence>
<name>A0A9Q0CZT1_9POAL</name>
<sequence>MKQPQLNGAYYGPPIPPQHNYRSVGRSSGCGPCCLFCTLFKFILSIVIILGIVVLVVWLVLRPSQIKVHATSATLKQFTLSNGSLDYDLDVNMSIRNPNRRIGLYYDYIEAQAYYDDSRFGFDNSLQTFYQGHKNTSYIEPVFKGKNALVGDSITSTYNKEKSDGYYNIEVKLRPKLRMKIWIFKIKHIKPKISCDLKVPVPGTSGSFKETKCDVDY</sequence>
<feature type="domain" description="Late embryogenesis abundant protein LEA-2 subgroup" evidence="6">
    <location>
        <begin position="93"/>
        <end position="194"/>
    </location>
</feature>
<gene>
    <name evidence="7" type="ORF">LUZ63_002959</name>
</gene>
<feature type="transmembrane region" description="Helical" evidence="5">
    <location>
        <begin position="42"/>
        <end position="61"/>
    </location>
</feature>
<evidence type="ECO:0000313" key="7">
    <source>
        <dbReference type="EMBL" id="KAJ1703180.1"/>
    </source>
</evidence>
<dbReference type="GO" id="GO:0009506">
    <property type="term" value="C:plasmodesma"/>
    <property type="evidence" value="ECO:0007669"/>
    <property type="project" value="TreeGrafter"/>
</dbReference>
<dbReference type="Proteomes" id="UP001151287">
    <property type="component" value="Unassembled WGS sequence"/>
</dbReference>
<dbReference type="Pfam" id="PF03168">
    <property type="entry name" value="LEA_2"/>
    <property type="match status" value="1"/>
</dbReference>
<keyword evidence="8" id="KW-1185">Reference proteome</keyword>
<comment type="subcellular location">
    <subcellularLocation>
        <location evidence="1">Membrane</location>
        <topology evidence="1">Single-pass membrane protein</topology>
    </subcellularLocation>
</comment>
<keyword evidence="4 5" id="KW-0472">Membrane</keyword>
<keyword evidence="3 5" id="KW-1133">Transmembrane helix</keyword>
<dbReference type="GO" id="GO:0098542">
    <property type="term" value="P:defense response to other organism"/>
    <property type="evidence" value="ECO:0007669"/>
    <property type="project" value="InterPro"/>
</dbReference>
<reference evidence="7" key="1">
    <citation type="journal article" date="2022" name="Cell">
        <title>Repeat-based holocentromeres influence genome architecture and karyotype evolution.</title>
        <authorList>
            <person name="Hofstatter P.G."/>
            <person name="Thangavel G."/>
            <person name="Lux T."/>
            <person name="Neumann P."/>
            <person name="Vondrak T."/>
            <person name="Novak P."/>
            <person name="Zhang M."/>
            <person name="Costa L."/>
            <person name="Castellani M."/>
            <person name="Scott A."/>
            <person name="Toegelov H."/>
            <person name="Fuchs J."/>
            <person name="Mata-Sucre Y."/>
            <person name="Dias Y."/>
            <person name="Vanzela A.L.L."/>
            <person name="Huettel B."/>
            <person name="Almeida C.C.S."/>
            <person name="Simkova H."/>
            <person name="Souza G."/>
            <person name="Pedrosa-Harand A."/>
            <person name="Macas J."/>
            <person name="Mayer K.F.X."/>
            <person name="Houben A."/>
            <person name="Marques A."/>
        </authorList>
    </citation>
    <scope>NUCLEOTIDE SEQUENCE</scope>
    <source>
        <strain evidence="7">RhyBre1mFocal</strain>
    </source>
</reference>
<evidence type="ECO:0000259" key="6">
    <source>
        <dbReference type="Pfam" id="PF03168"/>
    </source>
</evidence>
<evidence type="ECO:0000256" key="1">
    <source>
        <dbReference type="ARBA" id="ARBA00004167"/>
    </source>
</evidence>
<accession>A0A9Q0CZT1</accession>
<protein>
    <recommendedName>
        <fullName evidence="6">Late embryogenesis abundant protein LEA-2 subgroup domain-containing protein</fullName>
    </recommendedName>
</protein>
<proteinExistence type="predicted"/>
<dbReference type="OrthoDB" id="1889094at2759"/>
<dbReference type="EMBL" id="JAMQYH010000001">
    <property type="protein sequence ID" value="KAJ1703180.1"/>
    <property type="molecule type" value="Genomic_DNA"/>
</dbReference>
<evidence type="ECO:0000313" key="8">
    <source>
        <dbReference type="Proteomes" id="UP001151287"/>
    </source>
</evidence>
<evidence type="ECO:0000256" key="5">
    <source>
        <dbReference type="SAM" id="Phobius"/>
    </source>
</evidence>
<dbReference type="PANTHER" id="PTHR31415">
    <property type="entry name" value="OS05G0367900 PROTEIN"/>
    <property type="match status" value="1"/>
</dbReference>
<dbReference type="InterPro" id="IPR044839">
    <property type="entry name" value="NDR1-like"/>
</dbReference>
<keyword evidence="2 5" id="KW-0812">Transmembrane</keyword>
<dbReference type="InterPro" id="IPR004864">
    <property type="entry name" value="LEA_2"/>
</dbReference>
<dbReference type="AlphaFoldDB" id="A0A9Q0CZT1"/>
<organism evidence="7 8">
    <name type="scientific">Rhynchospora breviuscula</name>
    <dbReference type="NCBI Taxonomy" id="2022672"/>
    <lineage>
        <taxon>Eukaryota</taxon>
        <taxon>Viridiplantae</taxon>
        <taxon>Streptophyta</taxon>
        <taxon>Embryophyta</taxon>
        <taxon>Tracheophyta</taxon>
        <taxon>Spermatophyta</taxon>
        <taxon>Magnoliopsida</taxon>
        <taxon>Liliopsida</taxon>
        <taxon>Poales</taxon>
        <taxon>Cyperaceae</taxon>
        <taxon>Cyperoideae</taxon>
        <taxon>Rhynchosporeae</taxon>
        <taxon>Rhynchospora</taxon>
    </lineage>
</organism>
<evidence type="ECO:0000256" key="3">
    <source>
        <dbReference type="ARBA" id="ARBA00022989"/>
    </source>
</evidence>
<dbReference type="PANTHER" id="PTHR31415:SF4">
    <property type="entry name" value="NDR1_HIN1-LIKE PROTEIN 3"/>
    <property type="match status" value="1"/>
</dbReference>
<evidence type="ECO:0000256" key="2">
    <source>
        <dbReference type="ARBA" id="ARBA00022692"/>
    </source>
</evidence>
<dbReference type="GO" id="GO:0005886">
    <property type="term" value="C:plasma membrane"/>
    <property type="evidence" value="ECO:0007669"/>
    <property type="project" value="TreeGrafter"/>
</dbReference>